<keyword evidence="3" id="KW-1185">Reference proteome</keyword>
<dbReference type="GO" id="GO:0005737">
    <property type="term" value="C:cytoplasm"/>
    <property type="evidence" value="ECO:0007669"/>
    <property type="project" value="TreeGrafter"/>
</dbReference>
<dbReference type="PANTHER" id="PTHR10658:SF81">
    <property type="entry name" value="PROTEIN RETINAL DEGENERATION B"/>
    <property type="match status" value="1"/>
</dbReference>
<evidence type="ECO:0000313" key="3">
    <source>
        <dbReference type="Proteomes" id="UP000031668"/>
    </source>
</evidence>
<dbReference type="EMBL" id="JWZT01001213">
    <property type="protein sequence ID" value="KII72455.1"/>
    <property type="molecule type" value="Genomic_DNA"/>
</dbReference>
<dbReference type="SUPFAM" id="SSF55961">
    <property type="entry name" value="Bet v1-like"/>
    <property type="match status" value="1"/>
</dbReference>
<feature type="domain" description="Phosphatidylinositol transfer protein N-terminal" evidence="1">
    <location>
        <begin position="1"/>
        <end position="234"/>
    </location>
</feature>
<dbReference type="GO" id="GO:0031210">
    <property type="term" value="F:phosphatidylcholine binding"/>
    <property type="evidence" value="ECO:0007669"/>
    <property type="project" value="TreeGrafter"/>
</dbReference>
<evidence type="ECO:0000313" key="2">
    <source>
        <dbReference type="EMBL" id="KII72455.1"/>
    </source>
</evidence>
<dbReference type="GO" id="GO:0008526">
    <property type="term" value="F:phosphatidylinositol transfer activity"/>
    <property type="evidence" value="ECO:0007669"/>
    <property type="project" value="TreeGrafter"/>
</dbReference>
<dbReference type="PRINTS" id="PR00391">
    <property type="entry name" value="PITRANSFER"/>
</dbReference>
<proteinExistence type="predicted"/>
<reference evidence="2 3" key="1">
    <citation type="journal article" date="2014" name="Genome Biol. Evol.">
        <title>The genome of the myxosporean Thelohanellus kitauei shows adaptations to nutrient acquisition within its fish host.</title>
        <authorList>
            <person name="Yang Y."/>
            <person name="Xiong J."/>
            <person name="Zhou Z."/>
            <person name="Huo F."/>
            <person name="Miao W."/>
            <person name="Ran C."/>
            <person name="Liu Y."/>
            <person name="Zhang J."/>
            <person name="Feng J."/>
            <person name="Wang M."/>
            <person name="Wang M."/>
            <person name="Wang L."/>
            <person name="Yao B."/>
        </authorList>
    </citation>
    <scope>NUCLEOTIDE SEQUENCE [LARGE SCALE GENOMIC DNA]</scope>
    <source>
        <strain evidence="2">Wuqing</strain>
    </source>
</reference>
<dbReference type="InterPro" id="IPR001666">
    <property type="entry name" value="PI_transfer"/>
</dbReference>
<sequence length="247" mass="28817">MIVKEFRVPLPLSVEQYRKGREYCIEKSLSNREDAEHESGVVETGKVYINGDGTQGVYRKFKHNIGASFPSILRSLVSSKDELIEEVYDEYPYIRSSFTCRHLERFRIDTFTYYMADYGQNGSIFKNSDFCADKEIEFELIDILSSQQDAKIREQLLSFVPNNGNKQLKENWLTGLQNGNSEHTSVMCSYKLMAIDYRYGFFESKVGNILLNNSRKKMINFHSNLWLSQNEWCRDMEDYSSNLGENN</sequence>
<protein>
    <submittedName>
        <fullName evidence="2">Membrane-associated phosphatidylinositol transfer protein 2</fullName>
    </submittedName>
</protein>
<gene>
    <name evidence="2" type="ORF">RF11_09911</name>
</gene>
<dbReference type="AlphaFoldDB" id="A0A0C2N7Z3"/>
<dbReference type="GO" id="GO:0035091">
    <property type="term" value="F:phosphatidylinositol binding"/>
    <property type="evidence" value="ECO:0007669"/>
    <property type="project" value="TreeGrafter"/>
</dbReference>
<accession>A0A0C2N7Z3</accession>
<name>A0A0C2N7Z3_THEKT</name>
<dbReference type="InterPro" id="IPR055261">
    <property type="entry name" value="PI_transfer_N"/>
</dbReference>
<dbReference type="PANTHER" id="PTHR10658">
    <property type="entry name" value="PHOSPHATIDYLINOSITOL TRANSFER PROTEIN"/>
    <property type="match status" value="1"/>
</dbReference>
<dbReference type="InterPro" id="IPR023393">
    <property type="entry name" value="START-like_dom_sf"/>
</dbReference>
<dbReference type="OrthoDB" id="10053061at2759"/>
<organism evidence="2 3">
    <name type="scientific">Thelohanellus kitauei</name>
    <name type="common">Myxosporean</name>
    <dbReference type="NCBI Taxonomy" id="669202"/>
    <lineage>
        <taxon>Eukaryota</taxon>
        <taxon>Metazoa</taxon>
        <taxon>Cnidaria</taxon>
        <taxon>Myxozoa</taxon>
        <taxon>Myxosporea</taxon>
        <taxon>Bivalvulida</taxon>
        <taxon>Platysporina</taxon>
        <taxon>Myxobolidae</taxon>
        <taxon>Thelohanellus</taxon>
    </lineage>
</organism>
<evidence type="ECO:0000259" key="1">
    <source>
        <dbReference type="Pfam" id="PF02121"/>
    </source>
</evidence>
<dbReference type="GO" id="GO:0008525">
    <property type="term" value="F:phosphatidylcholine transporter activity"/>
    <property type="evidence" value="ECO:0007669"/>
    <property type="project" value="TreeGrafter"/>
</dbReference>
<dbReference type="Pfam" id="PF02121">
    <property type="entry name" value="IP_trans"/>
    <property type="match status" value="1"/>
</dbReference>
<dbReference type="Gene3D" id="3.30.530.20">
    <property type="match status" value="1"/>
</dbReference>
<comment type="caution">
    <text evidence="2">The sequence shown here is derived from an EMBL/GenBank/DDBJ whole genome shotgun (WGS) entry which is preliminary data.</text>
</comment>
<dbReference type="Proteomes" id="UP000031668">
    <property type="component" value="Unassembled WGS sequence"/>
</dbReference>